<dbReference type="InterPro" id="IPR036890">
    <property type="entry name" value="HATPase_C_sf"/>
</dbReference>
<dbReference type="InterPro" id="IPR003594">
    <property type="entry name" value="HATPase_dom"/>
</dbReference>
<dbReference type="EMBL" id="FOAF01000001">
    <property type="protein sequence ID" value="SEK73898.1"/>
    <property type="molecule type" value="Genomic_DNA"/>
</dbReference>
<sequence>MKNDDTSEIKDFKADIEAIANIGSVPMILEIICRTTGMGFAAIARVTEDRWIACAVKDKINFGLLPGGELEVLTTICNEIRQHHQPVIISNVALDKKYVDHHTPAKYAIQSYISFPIFLKNGAFFGTLCAIDPQPADLDAPEIAGLFGIYADLISSNMIAGDQLSDYKRELETERKAKEAQELFMAILGHDLLNPINAVGNAGQLLSRYSADENIKRIAKMLNNSAHRMKEMVENVMDFARKQLGERISIDSHSIDSIEDALIQVILETKMVATDVDITTEFDLPHAVNCDSRRICQLFSNLLSNAVKHGDRNHAVHIKVTSTPSMFSLAISNSGTKIPKEEIATLFEPFSRTKSGSKKRGLGLGLFIASEIAKAHDGTIQVFSTDEETSFVFNMPNDLSN</sequence>
<dbReference type="EC" id="2.7.13.3" evidence="2"/>
<keyword evidence="6" id="KW-1185">Reference proteome</keyword>
<comment type="catalytic activity">
    <reaction evidence="1">
        <text>ATP + protein L-histidine = ADP + protein N-phospho-L-histidine.</text>
        <dbReference type="EC" id="2.7.13.3"/>
    </reaction>
</comment>
<dbReference type="CDD" id="cd00082">
    <property type="entry name" value="HisKA"/>
    <property type="match status" value="1"/>
</dbReference>
<dbReference type="RefSeq" id="WP_093319379.1">
    <property type="nucleotide sequence ID" value="NZ_FOAF01000001.1"/>
</dbReference>
<dbReference type="SUPFAM" id="SSF47384">
    <property type="entry name" value="Homodimeric domain of signal transducing histidine kinase"/>
    <property type="match status" value="1"/>
</dbReference>
<accession>A0A1H7JGW7</accession>
<dbReference type="Pfam" id="PF00512">
    <property type="entry name" value="HisKA"/>
    <property type="match status" value="1"/>
</dbReference>
<keyword evidence="3" id="KW-0597">Phosphoprotein</keyword>
<dbReference type="Gene3D" id="3.30.565.10">
    <property type="entry name" value="Histidine kinase-like ATPase, C-terminal domain"/>
    <property type="match status" value="1"/>
</dbReference>
<dbReference type="InterPro" id="IPR005467">
    <property type="entry name" value="His_kinase_dom"/>
</dbReference>
<dbReference type="Pfam" id="PF02518">
    <property type="entry name" value="HATPase_c"/>
    <property type="match status" value="1"/>
</dbReference>
<dbReference type="Pfam" id="PF01590">
    <property type="entry name" value="GAF"/>
    <property type="match status" value="1"/>
</dbReference>
<dbReference type="SMART" id="SM00065">
    <property type="entry name" value="GAF"/>
    <property type="match status" value="1"/>
</dbReference>
<dbReference type="PRINTS" id="PR00344">
    <property type="entry name" value="BCTRLSENSOR"/>
</dbReference>
<dbReference type="Gene3D" id="3.30.450.40">
    <property type="match status" value="1"/>
</dbReference>
<dbReference type="Proteomes" id="UP000199421">
    <property type="component" value="Unassembled WGS sequence"/>
</dbReference>
<dbReference type="SMART" id="SM00388">
    <property type="entry name" value="HisKA"/>
    <property type="match status" value="1"/>
</dbReference>
<dbReference type="GO" id="GO:0000155">
    <property type="term" value="F:phosphorelay sensor kinase activity"/>
    <property type="evidence" value="ECO:0007669"/>
    <property type="project" value="InterPro"/>
</dbReference>
<protein>
    <recommendedName>
        <fullName evidence="2">histidine kinase</fullName>
        <ecNumber evidence="2">2.7.13.3</ecNumber>
    </recommendedName>
</protein>
<dbReference type="InterPro" id="IPR036097">
    <property type="entry name" value="HisK_dim/P_sf"/>
</dbReference>
<name>A0A1H7JGW7_OLID1</name>
<dbReference type="PROSITE" id="PS50109">
    <property type="entry name" value="HIS_KIN"/>
    <property type="match status" value="1"/>
</dbReference>
<dbReference type="PANTHER" id="PTHR43547">
    <property type="entry name" value="TWO-COMPONENT HISTIDINE KINASE"/>
    <property type="match status" value="1"/>
</dbReference>
<dbReference type="STRING" id="407022.SAMN05661044_01015"/>
<gene>
    <name evidence="5" type="ORF">SAMN05661044_01015</name>
</gene>
<dbReference type="SMART" id="SM00387">
    <property type="entry name" value="HATPase_c"/>
    <property type="match status" value="1"/>
</dbReference>
<organism evidence="5 6">
    <name type="scientific">Olivibacter domesticus</name>
    <name type="common">Pseudosphingobacterium domesticum</name>
    <dbReference type="NCBI Taxonomy" id="407022"/>
    <lineage>
        <taxon>Bacteria</taxon>
        <taxon>Pseudomonadati</taxon>
        <taxon>Bacteroidota</taxon>
        <taxon>Sphingobacteriia</taxon>
        <taxon>Sphingobacteriales</taxon>
        <taxon>Sphingobacteriaceae</taxon>
        <taxon>Olivibacter</taxon>
    </lineage>
</organism>
<dbReference type="Gene3D" id="1.10.287.130">
    <property type="match status" value="1"/>
</dbReference>
<dbReference type="InterPro" id="IPR003018">
    <property type="entry name" value="GAF"/>
</dbReference>
<evidence type="ECO:0000256" key="2">
    <source>
        <dbReference type="ARBA" id="ARBA00012438"/>
    </source>
</evidence>
<dbReference type="AlphaFoldDB" id="A0A1H7JGW7"/>
<evidence type="ECO:0000259" key="4">
    <source>
        <dbReference type="PROSITE" id="PS50109"/>
    </source>
</evidence>
<evidence type="ECO:0000256" key="1">
    <source>
        <dbReference type="ARBA" id="ARBA00000085"/>
    </source>
</evidence>
<dbReference type="PANTHER" id="PTHR43547:SF2">
    <property type="entry name" value="HYBRID SIGNAL TRANSDUCTION HISTIDINE KINASE C"/>
    <property type="match status" value="1"/>
</dbReference>
<feature type="domain" description="Histidine kinase" evidence="4">
    <location>
        <begin position="187"/>
        <end position="399"/>
    </location>
</feature>
<dbReference type="InterPro" id="IPR004358">
    <property type="entry name" value="Sig_transdc_His_kin-like_C"/>
</dbReference>
<evidence type="ECO:0000313" key="6">
    <source>
        <dbReference type="Proteomes" id="UP000199421"/>
    </source>
</evidence>
<proteinExistence type="predicted"/>
<dbReference type="SUPFAM" id="SSF55781">
    <property type="entry name" value="GAF domain-like"/>
    <property type="match status" value="1"/>
</dbReference>
<dbReference type="InterPro" id="IPR029016">
    <property type="entry name" value="GAF-like_dom_sf"/>
</dbReference>
<evidence type="ECO:0000313" key="5">
    <source>
        <dbReference type="EMBL" id="SEK73898.1"/>
    </source>
</evidence>
<evidence type="ECO:0000256" key="3">
    <source>
        <dbReference type="ARBA" id="ARBA00022553"/>
    </source>
</evidence>
<dbReference type="OrthoDB" id="9124519at2"/>
<dbReference type="SUPFAM" id="SSF55874">
    <property type="entry name" value="ATPase domain of HSP90 chaperone/DNA topoisomerase II/histidine kinase"/>
    <property type="match status" value="1"/>
</dbReference>
<dbReference type="InterPro" id="IPR003661">
    <property type="entry name" value="HisK_dim/P_dom"/>
</dbReference>
<reference evidence="6" key="1">
    <citation type="submission" date="2016-10" db="EMBL/GenBank/DDBJ databases">
        <authorList>
            <person name="Varghese N."/>
            <person name="Submissions S."/>
        </authorList>
    </citation>
    <scope>NUCLEOTIDE SEQUENCE [LARGE SCALE GENOMIC DNA]</scope>
    <source>
        <strain evidence="6">DSM 18733</strain>
    </source>
</reference>